<evidence type="ECO:0000256" key="5">
    <source>
        <dbReference type="ARBA" id="ARBA00022525"/>
    </source>
</evidence>
<feature type="non-terminal residue" evidence="17">
    <location>
        <position position="55"/>
    </location>
</feature>
<evidence type="ECO:0000256" key="11">
    <source>
        <dbReference type="ARBA" id="ARBA00023136"/>
    </source>
</evidence>
<evidence type="ECO:0000256" key="10">
    <source>
        <dbReference type="ARBA" id="ARBA00023004"/>
    </source>
</evidence>
<evidence type="ECO:0000313" key="18">
    <source>
        <dbReference type="Proteomes" id="UP000800092"/>
    </source>
</evidence>
<keyword evidence="4" id="KW-1003">Cell membrane</keyword>
<evidence type="ECO:0000256" key="4">
    <source>
        <dbReference type="ARBA" id="ARBA00022475"/>
    </source>
</evidence>
<evidence type="ECO:0000313" key="17">
    <source>
        <dbReference type="EMBL" id="KAF2233233.1"/>
    </source>
</evidence>
<dbReference type="GO" id="GO:0005576">
    <property type="term" value="C:extracellular region"/>
    <property type="evidence" value="ECO:0007669"/>
    <property type="project" value="UniProtKB-SubCell"/>
</dbReference>
<evidence type="ECO:0000256" key="8">
    <source>
        <dbReference type="ARBA" id="ARBA00022723"/>
    </source>
</evidence>
<dbReference type="Pfam" id="PF05730">
    <property type="entry name" value="CFEM"/>
    <property type="match status" value="1"/>
</dbReference>
<dbReference type="PANTHER" id="PTHR37928">
    <property type="entry name" value="CFEM DOMAIN PROTEIN (AFU_ORTHOLOGUE AFUA_6G14090)"/>
    <property type="match status" value="1"/>
</dbReference>
<reference evidence="17" key="1">
    <citation type="journal article" date="2020" name="Stud. Mycol.">
        <title>101 Dothideomycetes genomes: a test case for predicting lifestyles and emergence of pathogens.</title>
        <authorList>
            <person name="Haridas S."/>
            <person name="Albert R."/>
            <person name="Binder M."/>
            <person name="Bloem J."/>
            <person name="Labutti K."/>
            <person name="Salamov A."/>
            <person name="Andreopoulos B."/>
            <person name="Baker S."/>
            <person name="Barry K."/>
            <person name="Bills G."/>
            <person name="Bluhm B."/>
            <person name="Cannon C."/>
            <person name="Castanera R."/>
            <person name="Culley D."/>
            <person name="Daum C."/>
            <person name="Ezra D."/>
            <person name="Gonzalez J."/>
            <person name="Henrissat B."/>
            <person name="Kuo A."/>
            <person name="Liang C."/>
            <person name="Lipzen A."/>
            <person name="Lutzoni F."/>
            <person name="Magnuson J."/>
            <person name="Mondo S."/>
            <person name="Nolan M."/>
            <person name="Ohm R."/>
            <person name="Pangilinan J."/>
            <person name="Park H.-J."/>
            <person name="Ramirez L."/>
            <person name="Alfaro M."/>
            <person name="Sun H."/>
            <person name="Tritt A."/>
            <person name="Yoshinaga Y."/>
            <person name="Zwiers L.-H."/>
            <person name="Turgeon B."/>
            <person name="Goodwin S."/>
            <person name="Spatafora J."/>
            <person name="Crous P."/>
            <person name="Grigoriev I."/>
        </authorList>
    </citation>
    <scope>NUCLEOTIDE SEQUENCE</scope>
    <source>
        <strain evidence="17">Tuck. ex Michener</strain>
    </source>
</reference>
<feature type="disulfide bond" evidence="15">
    <location>
        <begin position="11"/>
        <end position="18"/>
    </location>
</feature>
<evidence type="ECO:0000256" key="2">
    <source>
        <dbReference type="ARBA" id="ARBA00004613"/>
    </source>
</evidence>
<keyword evidence="11" id="KW-0472">Membrane</keyword>
<dbReference type="GO" id="GO:0046872">
    <property type="term" value="F:metal ion binding"/>
    <property type="evidence" value="ECO:0007669"/>
    <property type="project" value="UniProtKB-KW"/>
</dbReference>
<dbReference type="AlphaFoldDB" id="A0A6A6H6T8"/>
<evidence type="ECO:0000256" key="7">
    <source>
        <dbReference type="ARBA" id="ARBA00022622"/>
    </source>
</evidence>
<comment type="similarity">
    <text evidence="3">Belongs to the RBT5 family.</text>
</comment>
<keyword evidence="8" id="KW-0479">Metal-binding</keyword>
<keyword evidence="14" id="KW-0449">Lipoprotein</keyword>
<dbReference type="PANTHER" id="PTHR37928:SF1">
    <property type="entry name" value="CFEM DOMAIN PROTEIN (AFU_ORTHOLOGUE AFUA_6G14090)"/>
    <property type="match status" value="1"/>
</dbReference>
<evidence type="ECO:0000259" key="16">
    <source>
        <dbReference type="PROSITE" id="PS52012"/>
    </source>
</evidence>
<keyword evidence="10" id="KW-0408">Iron</keyword>
<keyword evidence="9" id="KW-0732">Signal</keyword>
<evidence type="ECO:0000256" key="14">
    <source>
        <dbReference type="ARBA" id="ARBA00023288"/>
    </source>
</evidence>
<feature type="domain" description="CFEM" evidence="16">
    <location>
        <begin position="1"/>
        <end position="55"/>
    </location>
</feature>
<accession>A0A6A6H6T8</accession>
<gene>
    <name evidence="17" type="ORF">EV356DRAFT_503818</name>
</gene>
<dbReference type="Proteomes" id="UP000800092">
    <property type="component" value="Unassembled WGS sequence"/>
</dbReference>
<evidence type="ECO:0000256" key="3">
    <source>
        <dbReference type="ARBA" id="ARBA00010031"/>
    </source>
</evidence>
<dbReference type="InterPro" id="IPR008427">
    <property type="entry name" value="Extracellular_membr_CFEM_dom"/>
</dbReference>
<dbReference type="OrthoDB" id="1193027at2759"/>
<dbReference type="GO" id="GO:0098552">
    <property type="term" value="C:side of membrane"/>
    <property type="evidence" value="ECO:0007669"/>
    <property type="project" value="UniProtKB-KW"/>
</dbReference>
<evidence type="ECO:0000256" key="15">
    <source>
        <dbReference type="PROSITE-ProRule" id="PRU01356"/>
    </source>
</evidence>
<evidence type="ECO:0000256" key="6">
    <source>
        <dbReference type="ARBA" id="ARBA00022617"/>
    </source>
</evidence>
<comment type="subcellular location">
    <subcellularLocation>
        <location evidence="1">Cell membrane</location>
        <topology evidence="1">Lipid-anchor</topology>
        <topology evidence="1">GPI-anchor</topology>
    </subcellularLocation>
    <subcellularLocation>
        <location evidence="2">Secreted</location>
    </subcellularLocation>
</comment>
<name>A0A6A6H6T8_VIRVR</name>
<keyword evidence="13" id="KW-0325">Glycoprotein</keyword>
<sequence length="55" mass="5755">MQGIAVTDFHCQSGNVTCYCADPRFGYGIRDCSNEACGAAVASSAISFGYDYCAS</sequence>
<evidence type="ECO:0000256" key="13">
    <source>
        <dbReference type="ARBA" id="ARBA00023180"/>
    </source>
</evidence>
<dbReference type="EMBL" id="ML991808">
    <property type="protein sequence ID" value="KAF2233233.1"/>
    <property type="molecule type" value="Genomic_DNA"/>
</dbReference>
<organism evidence="17 18">
    <name type="scientific">Viridothelium virens</name>
    <name type="common">Speckled blister lichen</name>
    <name type="synonym">Trypethelium virens</name>
    <dbReference type="NCBI Taxonomy" id="1048519"/>
    <lineage>
        <taxon>Eukaryota</taxon>
        <taxon>Fungi</taxon>
        <taxon>Dikarya</taxon>
        <taxon>Ascomycota</taxon>
        <taxon>Pezizomycotina</taxon>
        <taxon>Dothideomycetes</taxon>
        <taxon>Dothideomycetes incertae sedis</taxon>
        <taxon>Trypetheliales</taxon>
        <taxon>Trypetheliaceae</taxon>
        <taxon>Viridothelium</taxon>
    </lineage>
</organism>
<protein>
    <recommendedName>
        <fullName evidence="16">CFEM domain-containing protein</fullName>
    </recommendedName>
</protein>
<evidence type="ECO:0000256" key="12">
    <source>
        <dbReference type="ARBA" id="ARBA00023157"/>
    </source>
</evidence>
<keyword evidence="6" id="KW-0349">Heme</keyword>
<dbReference type="InterPro" id="IPR051735">
    <property type="entry name" value="CFEM_domain"/>
</dbReference>
<keyword evidence="12 15" id="KW-1015">Disulfide bond</keyword>
<proteinExistence type="inferred from homology"/>
<dbReference type="GO" id="GO:0005886">
    <property type="term" value="C:plasma membrane"/>
    <property type="evidence" value="ECO:0007669"/>
    <property type="project" value="UniProtKB-SubCell"/>
</dbReference>
<evidence type="ECO:0000256" key="9">
    <source>
        <dbReference type="ARBA" id="ARBA00022729"/>
    </source>
</evidence>
<comment type="caution">
    <text evidence="15">Lacks conserved residue(s) required for the propagation of feature annotation.</text>
</comment>
<keyword evidence="7" id="KW-0336">GPI-anchor</keyword>
<evidence type="ECO:0000256" key="1">
    <source>
        <dbReference type="ARBA" id="ARBA00004609"/>
    </source>
</evidence>
<dbReference type="PROSITE" id="PS52012">
    <property type="entry name" value="CFEM"/>
    <property type="match status" value="1"/>
</dbReference>
<feature type="disulfide bond" evidence="15">
    <location>
        <begin position="20"/>
        <end position="53"/>
    </location>
</feature>
<keyword evidence="5" id="KW-0964">Secreted</keyword>
<keyword evidence="18" id="KW-1185">Reference proteome</keyword>